<evidence type="ECO:0000313" key="2">
    <source>
        <dbReference type="Proteomes" id="UP000319859"/>
    </source>
</evidence>
<sequence length="68" mass="7794">MTAVFNKDRLVTLSLWVLLLSIAWSLPVISYMRSEHERALVKAGHYYKPAFPAEFYVNQQPAGTITPR</sequence>
<comment type="caution">
    <text evidence="1">The sequence shown here is derived from an EMBL/GenBank/DDBJ whole genome shotgun (WGS) entry which is preliminary data.</text>
</comment>
<proteinExistence type="predicted"/>
<protein>
    <submittedName>
        <fullName evidence="1">Uncharacterized protein</fullName>
    </submittedName>
</protein>
<accession>A0A560FH25</accession>
<name>A0A560FH25_9PROT</name>
<reference evidence="1 2" key="1">
    <citation type="submission" date="2019-06" db="EMBL/GenBank/DDBJ databases">
        <title>Genomic Encyclopedia of Type Strains, Phase IV (KMG-V): Genome sequencing to study the core and pangenomes of soil and plant-associated prokaryotes.</title>
        <authorList>
            <person name="Whitman W."/>
        </authorList>
    </citation>
    <scope>NUCLEOTIDE SEQUENCE [LARGE SCALE GENOMIC DNA]</scope>
    <source>
        <strain evidence="1 2">BR 11880</strain>
    </source>
</reference>
<evidence type="ECO:0000313" key="1">
    <source>
        <dbReference type="EMBL" id="TWB20905.1"/>
    </source>
</evidence>
<dbReference type="Proteomes" id="UP000319859">
    <property type="component" value="Unassembled WGS sequence"/>
</dbReference>
<organism evidence="1 2">
    <name type="scientific">Nitrospirillum amazonense</name>
    <dbReference type="NCBI Taxonomy" id="28077"/>
    <lineage>
        <taxon>Bacteria</taxon>
        <taxon>Pseudomonadati</taxon>
        <taxon>Pseudomonadota</taxon>
        <taxon>Alphaproteobacteria</taxon>
        <taxon>Rhodospirillales</taxon>
        <taxon>Azospirillaceae</taxon>
        <taxon>Nitrospirillum</taxon>
    </lineage>
</organism>
<dbReference type="RefSeq" id="WP_145750380.1">
    <property type="nucleotide sequence ID" value="NZ_VITN01000006.1"/>
</dbReference>
<dbReference type="OrthoDB" id="7364584at2"/>
<gene>
    <name evidence="1" type="ORF">FBZ89_106309</name>
</gene>
<dbReference type="AlphaFoldDB" id="A0A560FH25"/>
<dbReference type="EMBL" id="VITN01000006">
    <property type="protein sequence ID" value="TWB20905.1"/>
    <property type="molecule type" value="Genomic_DNA"/>
</dbReference>